<name>G8WXM9_STREN</name>
<dbReference type="KEGG" id="scy:SCATT_44880"/>
<keyword evidence="3" id="KW-1185">Reference proteome</keyword>
<feature type="compositionally biased region" description="Low complexity" evidence="1">
    <location>
        <begin position="20"/>
        <end position="48"/>
    </location>
</feature>
<dbReference type="PATRIC" id="fig|1003195.29.peg.4482"/>
<protein>
    <submittedName>
        <fullName evidence="2">Uncharacterized protein</fullName>
    </submittedName>
</protein>
<organism evidence="2 3">
    <name type="scientific">Streptantibioticus cattleyicolor (strain ATCC 35852 / DSM 46488 / JCM 4925 / NBRC 14057 / NRRL 8057)</name>
    <name type="common">Streptomyces cattleya</name>
    <dbReference type="NCBI Taxonomy" id="1003195"/>
    <lineage>
        <taxon>Bacteria</taxon>
        <taxon>Bacillati</taxon>
        <taxon>Actinomycetota</taxon>
        <taxon>Actinomycetes</taxon>
        <taxon>Kitasatosporales</taxon>
        <taxon>Streptomycetaceae</taxon>
        <taxon>Streptantibioticus</taxon>
    </lineage>
</organism>
<gene>
    <name evidence="2" type="ordered locus">SCATT_44880</name>
</gene>
<accession>G8WXM9</accession>
<evidence type="ECO:0000256" key="1">
    <source>
        <dbReference type="SAM" id="MobiDB-lite"/>
    </source>
</evidence>
<dbReference type="HOGENOM" id="CLU_2829249_0_0_11"/>
<feature type="region of interest" description="Disordered" evidence="1">
    <location>
        <begin position="20"/>
        <end position="66"/>
    </location>
</feature>
<dbReference type="EMBL" id="CP003219">
    <property type="protein sequence ID" value="AEW96859.1"/>
    <property type="molecule type" value="Genomic_DNA"/>
</dbReference>
<reference evidence="3" key="1">
    <citation type="submission" date="2011-12" db="EMBL/GenBank/DDBJ databases">
        <title>Complete genome sequence of Streptomyces cattleya strain DSM 46488.</title>
        <authorList>
            <person name="Ou H.-Y."/>
            <person name="Li P."/>
            <person name="Zhao C."/>
            <person name="O'Hagan D."/>
            <person name="Deng Z."/>
        </authorList>
    </citation>
    <scope>NUCLEOTIDE SEQUENCE [LARGE SCALE GENOMIC DNA]</scope>
    <source>
        <strain evidence="3">ATCC 35852 / DSM 46488 / JCM 4925 / NBRC 14057 / NRRL 8057</strain>
    </source>
</reference>
<sequence length="66" mass="6620">MLANGHVVAGARHLRVAAATAASHGGTVPRTAAARAGRPPLRVPGVPRSPDGTPARTHSLPLSRTA</sequence>
<dbReference type="Proteomes" id="UP000007842">
    <property type="component" value="Chromosome"/>
</dbReference>
<evidence type="ECO:0000313" key="2">
    <source>
        <dbReference type="EMBL" id="AEW96859.1"/>
    </source>
</evidence>
<proteinExistence type="predicted"/>
<dbReference type="AlphaFoldDB" id="G8WXM9"/>
<evidence type="ECO:0000313" key="3">
    <source>
        <dbReference type="Proteomes" id="UP000007842"/>
    </source>
</evidence>